<dbReference type="eggNOG" id="COG4476">
    <property type="taxonomic scope" value="Bacteria"/>
</dbReference>
<accession>A0A0A5I6T8</accession>
<sequence>MSEQYNYPIDVEHWSTEEVIDVINFYHIIEKAYEEGIKRSDLMMAYTRFKQIVPSKSEEKKLGEEFQQQSGYSIYKAVKEAKQTEEEGYVKL</sequence>
<name>A0A0A5I6T8_9BACI</name>
<evidence type="ECO:0000313" key="1">
    <source>
        <dbReference type="EMBL" id="KGX91532.1"/>
    </source>
</evidence>
<dbReference type="InterPro" id="IPR023324">
    <property type="entry name" value="BH2638-like_sf"/>
</dbReference>
<keyword evidence="2" id="KW-1185">Reference proteome</keyword>
<dbReference type="AlphaFoldDB" id="A0A0A5I6T8"/>
<reference evidence="1 2" key="1">
    <citation type="submission" date="2013-08" db="EMBL/GenBank/DDBJ databases">
        <authorList>
            <person name="Huang J."/>
            <person name="Wang G."/>
        </authorList>
    </citation>
    <scope>NUCLEOTIDE SEQUENCE [LARGE SCALE GENOMIC DNA]</scope>
    <source>
        <strain evidence="1 2">JSM 076056</strain>
    </source>
</reference>
<dbReference type="RefSeq" id="WP_036769933.1">
    <property type="nucleotide sequence ID" value="NZ_AULI01000009.1"/>
</dbReference>
<dbReference type="InterPro" id="IPR007920">
    <property type="entry name" value="UPF0223"/>
</dbReference>
<dbReference type="OrthoDB" id="1649074at2"/>
<proteinExistence type="predicted"/>
<organism evidence="1 2">
    <name type="scientific">Pontibacillus halophilus JSM 076056 = DSM 19796</name>
    <dbReference type="NCBI Taxonomy" id="1385510"/>
    <lineage>
        <taxon>Bacteria</taxon>
        <taxon>Bacillati</taxon>
        <taxon>Bacillota</taxon>
        <taxon>Bacilli</taxon>
        <taxon>Bacillales</taxon>
        <taxon>Bacillaceae</taxon>
        <taxon>Pontibacillus</taxon>
    </lineage>
</organism>
<gene>
    <name evidence="1" type="ORF">N781_03295</name>
</gene>
<dbReference type="Gene3D" id="1.10.220.80">
    <property type="entry name" value="BH2638-like"/>
    <property type="match status" value="1"/>
</dbReference>
<dbReference type="PIRSF" id="PIRSF037260">
    <property type="entry name" value="UPF0223"/>
    <property type="match status" value="1"/>
</dbReference>
<dbReference type="SUPFAM" id="SSF158504">
    <property type="entry name" value="BH2638-like"/>
    <property type="match status" value="1"/>
</dbReference>
<protein>
    <submittedName>
        <fullName evidence="1">Uncharacterized protein</fullName>
    </submittedName>
</protein>
<dbReference type="EMBL" id="AVPE01000009">
    <property type="protein sequence ID" value="KGX91532.1"/>
    <property type="molecule type" value="Genomic_DNA"/>
</dbReference>
<dbReference type="NCBIfam" id="NF003353">
    <property type="entry name" value="PRK04387.1"/>
    <property type="match status" value="1"/>
</dbReference>
<comment type="caution">
    <text evidence="1">The sequence shown here is derived from an EMBL/GenBank/DDBJ whole genome shotgun (WGS) entry which is preliminary data.</text>
</comment>
<dbReference type="Proteomes" id="UP000030528">
    <property type="component" value="Unassembled WGS sequence"/>
</dbReference>
<evidence type="ECO:0000313" key="2">
    <source>
        <dbReference type="Proteomes" id="UP000030528"/>
    </source>
</evidence>
<dbReference type="STRING" id="1385510.GCA_000425205_02411"/>
<dbReference type="Pfam" id="PF05256">
    <property type="entry name" value="UPF0223"/>
    <property type="match status" value="1"/>
</dbReference>